<keyword evidence="3" id="KW-0472">Membrane</keyword>
<evidence type="ECO:0000313" key="5">
    <source>
        <dbReference type="Proteomes" id="UP000324222"/>
    </source>
</evidence>
<proteinExistence type="predicted"/>
<comment type="caution">
    <text evidence="4">The sequence shown here is derived from an EMBL/GenBank/DDBJ whole genome shotgun (WGS) entry which is preliminary data.</text>
</comment>
<protein>
    <submittedName>
        <fullName evidence="4">Lysine-specific demethylase 2B</fullName>
    </submittedName>
</protein>
<dbReference type="GO" id="GO:0008168">
    <property type="term" value="F:methyltransferase activity"/>
    <property type="evidence" value="ECO:0007669"/>
    <property type="project" value="UniProtKB-KW"/>
</dbReference>
<sequence>MALGEKHKRTNIFNHLSNSPQKAETDQKKAETDLRVDIKGLTVPPEEHVHLTQYELHGLKAIVMYLHALPTSKKCVPELITDPIALIRDVRTVVEQHRYDKPELARTCKPVLEWWTREPTKFGVKRPLGENANSGIKRRRRNSDENRIVGLPPNVAKVRHRRVRCECFGCVCVCGYVCVCLLCYSLNM</sequence>
<dbReference type="Proteomes" id="UP000324222">
    <property type="component" value="Unassembled WGS sequence"/>
</dbReference>
<keyword evidence="3" id="KW-1133">Transmembrane helix</keyword>
<evidence type="ECO:0000256" key="3">
    <source>
        <dbReference type="SAM" id="Phobius"/>
    </source>
</evidence>
<reference evidence="4 5" key="1">
    <citation type="submission" date="2019-05" db="EMBL/GenBank/DDBJ databases">
        <title>Another draft genome of Portunus trituberculatus and its Hox gene families provides insights of decapod evolution.</title>
        <authorList>
            <person name="Jeong J.-H."/>
            <person name="Song I."/>
            <person name="Kim S."/>
            <person name="Choi T."/>
            <person name="Kim D."/>
            <person name="Ryu S."/>
            <person name="Kim W."/>
        </authorList>
    </citation>
    <scope>NUCLEOTIDE SEQUENCE [LARGE SCALE GENOMIC DNA]</scope>
    <source>
        <tissue evidence="4">Muscle</tissue>
    </source>
</reference>
<gene>
    <name evidence="4" type="primary">KDM2B</name>
    <name evidence="4" type="ORF">E2C01_057560</name>
</gene>
<dbReference type="PANTHER" id="PTHR23123">
    <property type="entry name" value="PHD/F-BOX CONTAINING PROTEIN"/>
    <property type="match status" value="1"/>
</dbReference>
<evidence type="ECO:0000313" key="4">
    <source>
        <dbReference type="EMBL" id="MPC63461.1"/>
    </source>
</evidence>
<dbReference type="GO" id="GO:0046872">
    <property type="term" value="F:metal ion binding"/>
    <property type="evidence" value="ECO:0007669"/>
    <property type="project" value="UniProtKB-KW"/>
</dbReference>
<accession>A0A5B7GT87</accession>
<dbReference type="CDD" id="cd21783">
    <property type="entry name" value="CTD_Jhd1-like"/>
    <property type="match status" value="1"/>
</dbReference>
<dbReference type="AlphaFoldDB" id="A0A5B7GT87"/>
<feature type="transmembrane region" description="Helical" evidence="3">
    <location>
        <begin position="167"/>
        <end position="187"/>
    </location>
</feature>
<keyword evidence="4" id="KW-0808">Transferase</keyword>
<dbReference type="InterPro" id="IPR050690">
    <property type="entry name" value="JHDM1_Histone_Demethylase"/>
</dbReference>
<dbReference type="OrthoDB" id="5876800at2759"/>
<evidence type="ECO:0000256" key="1">
    <source>
        <dbReference type="ARBA" id="ARBA00022723"/>
    </source>
</evidence>
<evidence type="ECO:0000256" key="2">
    <source>
        <dbReference type="SAM" id="MobiDB-lite"/>
    </source>
</evidence>
<dbReference type="EMBL" id="VSRR010020844">
    <property type="protein sequence ID" value="MPC63461.1"/>
    <property type="molecule type" value="Genomic_DNA"/>
</dbReference>
<dbReference type="GO" id="GO:0032259">
    <property type="term" value="P:methylation"/>
    <property type="evidence" value="ECO:0007669"/>
    <property type="project" value="UniProtKB-KW"/>
</dbReference>
<name>A0A5B7GT87_PORTR</name>
<keyword evidence="1" id="KW-0479">Metal-binding</keyword>
<organism evidence="4 5">
    <name type="scientific">Portunus trituberculatus</name>
    <name type="common">Swimming crab</name>
    <name type="synonym">Neptunus trituberculatus</name>
    <dbReference type="NCBI Taxonomy" id="210409"/>
    <lineage>
        <taxon>Eukaryota</taxon>
        <taxon>Metazoa</taxon>
        <taxon>Ecdysozoa</taxon>
        <taxon>Arthropoda</taxon>
        <taxon>Crustacea</taxon>
        <taxon>Multicrustacea</taxon>
        <taxon>Malacostraca</taxon>
        <taxon>Eumalacostraca</taxon>
        <taxon>Eucarida</taxon>
        <taxon>Decapoda</taxon>
        <taxon>Pleocyemata</taxon>
        <taxon>Brachyura</taxon>
        <taxon>Eubrachyura</taxon>
        <taxon>Portunoidea</taxon>
        <taxon>Portunidae</taxon>
        <taxon>Portuninae</taxon>
        <taxon>Portunus</taxon>
    </lineage>
</organism>
<dbReference type="Gene3D" id="6.10.280.250">
    <property type="match status" value="1"/>
</dbReference>
<feature type="compositionally biased region" description="Polar residues" evidence="2">
    <location>
        <begin position="11"/>
        <end position="22"/>
    </location>
</feature>
<keyword evidence="3" id="KW-0812">Transmembrane</keyword>
<keyword evidence="4" id="KW-0489">Methyltransferase</keyword>
<feature type="region of interest" description="Disordered" evidence="2">
    <location>
        <begin position="1"/>
        <end position="31"/>
    </location>
</feature>
<keyword evidence="5" id="KW-1185">Reference proteome</keyword>
<feature type="compositionally biased region" description="Basic residues" evidence="2">
    <location>
        <begin position="1"/>
        <end position="10"/>
    </location>
</feature>